<comment type="caution">
    <text evidence="1">The sequence shown here is derived from an EMBL/GenBank/DDBJ whole genome shotgun (WGS) entry which is preliminary data.</text>
</comment>
<dbReference type="Pfam" id="PF09580">
    <property type="entry name" value="Spore_YhcN_YlaJ"/>
    <property type="match status" value="1"/>
</dbReference>
<keyword evidence="2" id="KW-1185">Reference proteome</keyword>
<dbReference type="InterPro" id="IPR019076">
    <property type="entry name" value="Spore_lipoprot_YhcN/YlaJ-like"/>
</dbReference>
<sequence>MFKKITTILIVFLILVACNGMNGEEGQRHYSNPTEQDFKINKNNIEDAPIVKRTSAESANAKELVKLTEQVKGVKSARAIVSGIYIVVGVELEQNVDEEKTVNQIYRQLSSHSKGANALVTTNAEHLATMQEWGKAINKNKITEELDIYNGLGVMISKIKPNENLEIRKSNPSKEYLDQHRLPDVKK</sequence>
<evidence type="ECO:0000313" key="1">
    <source>
        <dbReference type="EMBL" id="MCF6137197.1"/>
    </source>
</evidence>
<organism evidence="1 2">
    <name type="scientific">Pseudalkalibacillus berkeleyi</name>
    <dbReference type="NCBI Taxonomy" id="1069813"/>
    <lineage>
        <taxon>Bacteria</taxon>
        <taxon>Bacillati</taxon>
        <taxon>Bacillota</taxon>
        <taxon>Bacilli</taxon>
        <taxon>Bacillales</taxon>
        <taxon>Fictibacillaceae</taxon>
        <taxon>Pseudalkalibacillus</taxon>
    </lineage>
</organism>
<dbReference type="Proteomes" id="UP001649381">
    <property type="component" value="Unassembled WGS sequence"/>
</dbReference>
<dbReference type="RefSeq" id="WP_236332582.1">
    <property type="nucleotide sequence ID" value="NZ_JAKIJS010000001.1"/>
</dbReference>
<evidence type="ECO:0000313" key="2">
    <source>
        <dbReference type="Proteomes" id="UP001649381"/>
    </source>
</evidence>
<name>A0ABS9H086_9BACL</name>
<proteinExistence type="predicted"/>
<dbReference type="PROSITE" id="PS51257">
    <property type="entry name" value="PROKAR_LIPOPROTEIN"/>
    <property type="match status" value="1"/>
</dbReference>
<keyword evidence="1" id="KW-0449">Lipoprotein</keyword>
<gene>
    <name evidence="1" type="ORF">L2716_05585</name>
</gene>
<reference evidence="1 2" key="1">
    <citation type="submission" date="2022-01" db="EMBL/GenBank/DDBJ databases">
        <title>Alkalihalobacillus sp. EGI L200015, a novel bacterium isolated from a salt lake sediment.</title>
        <authorList>
            <person name="Gao L."/>
            <person name="Fang B.-Z."/>
            <person name="Li W.-J."/>
        </authorList>
    </citation>
    <scope>NUCLEOTIDE SEQUENCE [LARGE SCALE GENOMIC DNA]</scope>
    <source>
        <strain evidence="1 2">KCTC 12718</strain>
    </source>
</reference>
<accession>A0ABS9H086</accession>
<protein>
    <submittedName>
        <fullName evidence="1">YhcN/YlaJ family sporulation lipoprotein</fullName>
    </submittedName>
</protein>
<dbReference type="EMBL" id="JAKIJS010000001">
    <property type="protein sequence ID" value="MCF6137197.1"/>
    <property type="molecule type" value="Genomic_DNA"/>
</dbReference>